<dbReference type="STRING" id="530584.SAMN05421630_10613"/>
<gene>
    <name evidence="1" type="ORF">SAMN05421630_10613</name>
</gene>
<reference evidence="1 2" key="1">
    <citation type="submission" date="2016-10" db="EMBL/GenBank/DDBJ databases">
        <authorList>
            <person name="de Groot N.N."/>
        </authorList>
    </citation>
    <scope>NUCLEOTIDE SEQUENCE [LARGE SCALE GENOMIC DNA]</scope>
    <source>
        <strain evidence="1 2">CGMCC 4.5506</strain>
    </source>
</reference>
<dbReference type="Gene3D" id="2.60.40.2020">
    <property type="match status" value="1"/>
</dbReference>
<dbReference type="RefSeq" id="WP_091805396.1">
    <property type="nucleotide sequence ID" value="NZ_CP016353.1"/>
</dbReference>
<evidence type="ECO:0000313" key="2">
    <source>
        <dbReference type="Proteomes" id="UP000199494"/>
    </source>
</evidence>
<dbReference type="SUPFAM" id="SSF141066">
    <property type="entry name" value="ICP-like"/>
    <property type="match status" value="1"/>
</dbReference>
<sequence>MTLIRLAQSDTGRTAELCTGDTVELRLPEVRSSGYQWRFDLPAGVRLVVDEHVSGGGDHPARRSTGVGPPGGGGVRRLALDVVDAGRHLIKAELARPWEGKPRRSVSFTLSVRPSE</sequence>
<protein>
    <submittedName>
        <fullName evidence="1">Predicted secreted protein</fullName>
    </submittedName>
</protein>
<dbReference type="AlphaFoldDB" id="A0A222VX62"/>
<proteinExistence type="predicted"/>
<name>A0A222VX62_9PSEU</name>
<dbReference type="OrthoDB" id="3556586at2"/>
<keyword evidence="2" id="KW-1185">Reference proteome</keyword>
<dbReference type="Proteomes" id="UP000199494">
    <property type="component" value="Unassembled WGS sequence"/>
</dbReference>
<accession>A0A222VX62</accession>
<dbReference type="Pfam" id="PF09394">
    <property type="entry name" value="Inhibitor_I42"/>
    <property type="match status" value="1"/>
</dbReference>
<organism evidence="1 2">
    <name type="scientific">Prauserella marina</name>
    <dbReference type="NCBI Taxonomy" id="530584"/>
    <lineage>
        <taxon>Bacteria</taxon>
        <taxon>Bacillati</taxon>
        <taxon>Actinomycetota</taxon>
        <taxon>Actinomycetes</taxon>
        <taxon>Pseudonocardiales</taxon>
        <taxon>Pseudonocardiaceae</taxon>
        <taxon>Prauserella</taxon>
    </lineage>
</organism>
<evidence type="ECO:0000313" key="1">
    <source>
        <dbReference type="EMBL" id="SDD12240.1"/>
    </source>
</evidence>
<dbReference type="InterPro" id="IPR018990">
    <property type="entry name" value="Prot_inh_I42_chagasin"/>
</dbReference>
<dbReference type="EMBL" id="FMZE01000006">
    <property type="protein sequence ID" value="SDD12240.1"/>
    <property type="molecule type" value="Genomic_DNA"/>
</dbReference>
<dbReference type="KEGG" id="pmad:BAY61_29730"/>
<dbReference type="InterPro" id="IPR036331">
    <property type="entry name" value="Chagasin-like_sf"/>
</dbReference>